<dbReference type="Proteomes" id="UP000532866">
    <property type="component" value="Unassembled WGS sequence"/>
</dbReference>
<gene>
    <name evidence="3" type="ORF">HB759_11090</name>
</gene>
<comment type="similarity">
    <text evidence="1">Belongs to the NAD(P)-dependent epimerase/dehydratase family.</text>
</comment>
<protein>
    <submittedName>
        <fullName evidence="3">NAD-dependent epimerase/dehydratase family protein</fullName>
    </submittedName>
</protein>
<name>A0A7X0TNH8_9LIST</name>
<dbReference type="InterPro" id="IPR036291">
    <property type="entry name" value="NAD(P)-bd_dom_sf"/>
</dbReference>
<dbReference type="Gene3D" id="3.40.50.720">
    <property type="entry name" value="NAD(P)-binding Rossmann-like Domain"/>
    <property type="match status" value="1"/>
</dbReference>
<evidence type="ECO:0000256" key="1">
    <source>
        <dbReference type="ARBA" id="ARBA00007637"/>
    </source>
</evidence>
<dbReference type="Pfam" id="PF01370">
    <property type="entry name" value="Epimerase"/>
    <property type="match status" value="1"/>
</dbReference>
<dbReference type="RefSeq" id="WP_185374197.1">
    <property type="nucleotide sequence ID" value="NZ_JAARNB010000004.1"/>
</dbReference>
<feature type="domain" description="NAD-dependent epimerase/dehydratase" evidence="2">
    <location>
        <begin position="5"/>
        <end position="248"/>
    </location>
</feature>
<dbReference type="EMBL" id="JAAROL010000004">
    <property type="protein sequence ID" value="MBC1332479.1"/>
    <property type="molecule type" value="Genomic_DNA"/>
</dbReference>
<organism evidence="3 4">
    <name type="scientific">Listeria booriae</name>
    <dbReference type="NCBI Taxonomy" id="1552123"/>
    <lineage>
        <taxon>Bacteria</taxon>
        <taxon>Bacillati</taxon>
        <taxon>Bacillota</taxon>
        <taxon>Bacilli</taxon>
        <taxon>Bacillales</taxon>
        <taxon>Listeriaceae</taxon>
        <taxon>Listeria</taxon>
    </lineage>
</organism>
<dbReference type="InterPro" id="IPR001509">
    <property type="entry name" value="Epimerase_deHydtase"/>
</dbReference>
<evidence type="ECO:0000313" key="4">
    <source>
        <dbReference type="Proteomes" id="UP000532866"/>
    </source>
</evidence>
<dbReference type="SUPFAM" id="SSF51735">
    <property type="entry name" value="NAD(P)-binding Rossmann-fold domains"/>
    <property type="match status" value="1"/>
</dbReference>
<evidence type="ECO:0000259" key="2">
    <source>
        <dbReference type="Pfam" id="PF01370"/>
    </source>
</evidence>
<proteinExistence type="inferred from homology"/>
<dbReference type="PANTHER" id="PTHR43000">
    <property type="entry name" value="DTDP-D-GLUCOSE 4,6-DEHYDRATASE-RELATED"/>
    <property type="match status" value="1"/>
</dbReference>
<sequence>MKKNILVTGGAGFIGSHLVSALLKEHRVVVLDNFSTGRRSNLPENSQLTVVEGDVSDLCVISQLFADQEFDYIFHLAAIASVMESVEQPLVTHQTNMDGTIYLLNAARTQNKPIQRFVFASSAAVYGAEPTLPKTENSPIQPLTPYAIDKFGSERYVTSYSQLFQLPVAVARFFNVYGPRQNPDSPYSGVLSLLVDAFKKGNQADRVEFTVYGDGQQVRDFIYVADVIQGLRLLAFSEEARDGTFNLGTGRPISLHEVILVLEILTKKQVNISYKAAREGDIPKSYAAITKLEQLGFQVNMPIEKGLQAYLEAELCATV</sequence>
<evidence type="ECO:0000313" key="3">
    <source>
        <dbReference type="EMBL" id="MBC1332479.1"/>
    </source>
</evidence>
<accession>A0A7X0TNH8</accession>
<comment type="caution">
    <text evidence="3">The sequence shown here is derived from an EMBL/GenBank/DDBJ whole genome shotgun (WGS) entry which is preliminary data.</text>
</comment>
<dbReference type="AlphaFoldDB" id="A0A7X0TNH8"/>
<dbReference type="Gene3D" id="3.90.25.10">
    <property type="entry name" value="UDP-galactose 4-epimerase, domain 1"/>
    <property type="match status" value="1"/>
</dbReference>
<reference evidence="3 4" key="1">
    <citation type="submission" date="2020-03" db="EMBL/GenBank/DDBJ databases">
        <title>Soil Listeria distribution.</title>
        <authorList>
            <person name="Liao J."/>
            <person name="Wiedmann M."/>
        </authorList>
    </citation>
    <scope>NUCLEOTIDE SEQUENCE [LARGE SCALE GENOMIC DNA]</scope>
    <source>
        <strain evidence="3 4">FSL L7-1833</strain>
    </source>
</reference>